<evidence type="ECO:0000256" key="2">
    <source>
        <dbReference type="SAM" id="SignalP"/>
    </source>
</evidence>
<feature type="compositionally biased region" description="Polar residues" evidence="1">
    <location>
        <begin position="272"/>
        <end position="281"/>
    </location>
</feature>
<evidence type="ECO:0000256" key="1">
    <source>
        <dbReference type="SAM" id="MobiDB-lite"/>
    </source>
</evidence>
<proteinExistence type="predicted"/>
<feature type="chain" id="PRO_5034786523" evidence="2">
    <location>
        <begin position="19"/>
        <end position="281"/>
    </location>
</feature>
<name>A0A8D8XDA5_9HEMI</name>
<accession>A0A8D8XDA5</accession>
<dbReference type="AlphaFoldDB" id="A0A8D8XDA5"/>
<organism evidence="3">
    <name type="scientific">Cacopsylla melanoneura</name>
    <dbReference type="NCBI Taxonomy" id="428564"/>
    <lineage>
        <taxon>Eukaryota</taxon>
        <taxon>Metazoa</taxon>
        <taxon>Ecdysozoa</taxon>
        <taxon>Arthropoda</taxon>
        <taxon>Hexapoda</taxon>
        <taxon>Insecta</taxon>
        <taxon>Pterygota</taxon>
        <taxon>Neoptera</taxon>
        <taxon>Paraneoptera</taxon>
        <taxon>Hemiptera</taxon>
        <taxon>Sternorrhyncha</taxon>
        <taxon>Psylloidea</taxon>
        <taxon>Psyllidae</taxon>
        <taxon>Psyllinae</taxon>
        <taxon>Cacopsylla</taxon>
    </lineage>
</organism>
<reference evidence="3" key="1">
    <citation type="submission" date="2021-05" db="EMBL/GenBank/DDBJ databases">
        <authorList>
            <person name="Alioto T."/>
            <person name="Alioto T."/>
            <person name="Gomez Garrido J."/>
        </authorList>
    </citation>
    <scope>NUCLEOTIDE SEQUENCE</scope>
</reference>
<sequence>MCVVFVFLTFFLTSVCNSNTPHKCHVDFSTFVSNKELNDNNKDKVCQRITIEDKNEGENYDRDNHHRVKREDNDKIFATTPEHYNPKKWSVKRKKEHSTLMRDYWKEHRQKGNPIHEKNYAKRRRLMSISMKDYWVRYKTEGDGNERFAKHAQKMVEHWQRQKDAGFTNHSEKMMEYWKQIKRDNNTDRMNLQKKIMEDYWIKLEKEGYKDQYVKELSEKMREKWKRIKEEGNTRQSSKLKAYWKKLKDTGSTERLQALKEFSRRRKRMKNRTTVSPQPSS</sequence>
<feature type="signal peptide" evidence="2">
    <location>
        <begin position="1"/>
        <end position="18"/>
    </location>
</feature>
<protein>
    <submittedName>
        <fullName evidence="3">Uncharacterized protein</fullName>
    </submittedName>
</protein>
<keyword evidence="2" id="KW-0732">Signal</keyword>
<feature type="region of interest" description="Disordered" evidence="1">
    <location>
        <begin position="261"/>
        <end position="281"/>
    </location>
</feature>
<evidence type="ECO:0000313" key="3">
    <source>
        <dbReference type="EMBL" id="CAG6690799.1"/>
    </source>
</evidence>
<dbReference type="EMBL" id="HBUF01299569">
    <property type="protein sequence ID" value="CAG6690799.1"/>
    <property type="molecule type" value="Transcribed_RNA"/>
</dbReference>